<feature type="transmembrane region" description="Helical" evidence="5">
    <location>
        <begin position="76"/>
        <end position="98"/>
    </location>
</feature>
<reference evidence="7 8" key="1">
    <citation type="submission" date="2018-06" db="EMBL/GenBank/DDBJ databases">
        <title>Genomic Encyclopedia of Type Strains, Phase IV (KMG-IV): sequencing the most valuable type-strain genomes for metagenomic binning, comparative biology and taxonomic classification.</title>
        <authorList>
            <person name="Goeker M."/>
        </authorList>
    </citation>
    <scope>NUCLEOTIDE SEQUENCE [LARGE SCALE GENOMIC DNA]</scope>
    <source>
        <strain evidence="7 8">DSM 24032</strain>
    </source>
</reference>
<gene>
    <name evidence="7" type="ORF">DFR28_101332</name>
</gene>
<proteinExistence type="predicted"/>
<dbReference type="PANTHER" id="PTHR37422">
    <property type="entry name" value="TEICHURONIC ACID BIOSYNTHESIS PROTEIN TUAE"/>
    <property type="match status" value="1"/>
</dbReference>
<dbReference type="InParanoid" id="A0A395JTN7"/>
<feature type="transmembrane region" description="Helical" evidence="5">
    <location>
        <begin position="295"/>
        <end position="314"/>
    </location>
</feature>
<dbReference type="AlphaFoldDB" id="A0A395JTN7"/>
<feature type="domain" description="O-antigen ligase-related" evidence="6">
    <location>
        <begin position="169"/>
        <end position="309"/>
    </location>
</feature>
<dbReference type="Pfam" id="PF04932">
    <property type="entry name" value="Wzy_C"/>
    <property type="match status" value="1"/>
</dbReference>
<name>A0A395JTN7_9GAMM</name>
<evidence type="ECO:0000259" key="6">
    <source>
        <dbReference type="Pfam" id="PF04932"/>
    </source>
</evidence>
<dbReference type="RefSeq" id="WP_170131935.1">
    <property type="nucleotide sequence ID" value="NZ_QNRT01000001.1"/>
</dbReference>
<evidence type="ECO:0000256" key="4">
    <source>
        <dbReference type="ARBA" id="ARBA00023136"/>
    </source>
</evidence>
<evidence type="ECO:0000256" key="3">
    <source>
        <dbReference type="ARBA" id="ARBA00022989"/>
    </source>
</evidence>
<comment type="subcellular location">
    <subcellularLocation>
        <location evidence="1">Membrane</location>
        <topology evidence="1">Multi-pass membrane protein</topology>
    </subcellularLocation>
</comment>
<feature type="transmembrane region" description="Helical" evidence="5">
    <location>
        <begin position="212"/>
        <end position="232"/>
    </location>
</feature>
<feature type="transmembrane region" description="Helical" evidence="5">
    <location>
        <begin position="126"/>
        <end position="143"/>
    </location>
</feature>
<feature type="transmembrane region" description="Helical" evidence="5">
    <location>
        <begin position="52"/>
        <end position="69"/>
    </location>
</feature>
<evidence type="ECO:0000256" key="5">
    <source>
        <dbReference type="SAM" id="Phobius"/>
    </source>
</evidence>
<dbReference type="PANTHER" id="PTHR37422:SF13">
    <property type="entry name" value="LIPOPOLYSACCHARIDE BIOSYNTHESIS PROTEIN PA4999-RELATED"/>
    <property type="match status" value="1"/>
</dbReference>
<keyword evidence="7" id="KW-0436">Ligase</keyword>
<feature type="transmembrane region" description="Helical" evidence="5">
    <location>
        <begin position="182"/>
        <end position="200"/>
    </location>
</feature>
<dbReference type="InterPro" id="IPR007016">
    <property type="entry name" value="O-antigen_ligase-rel_domated"/>
</dbReference>
<organism evidence="7 8">
    <name type="scientific">Arenicella xantha</name>
    <dbReference type="NCBI Taxonomy" id="644221"/>
    <lineage>
        <taxon>Bacteria</taxon>
        <taxon>Pseudomonadati</taxon>
        <taxon>Pseudomonadota</taxon>
        <taxon>Gammaproteobacteria</taxon>
        <taxon>Arenicellales</taxon>
        <taxon>Arenicellaceae</taxon>
        <taxon>Arenicella</taxon>
    </lineage>
</organism>
<dbReference type="EMBL" id="QNRT01000001">
    <property type="protein sequence ID" value="RBP52948.1"/>
    <property type="molecule type" value="Genomic_DNA"/>
</dbReference>
<dbReference type="GO" id="GO:0016020">
    <property type="term" value="C:membrane"/>
    <property type="evidence" value="ECO:0007669"/>
    <property type="project" value="UniProtKB-SubCell"/>
</dbReference>
<dbReference type="Proteomes" id="UP000253083">
    <property type="component" value="Unassembled WGS sequence"/>
</dbReference>
<feature type="transmembrane region" description="Helical" evidence="5">
    <location>
        <begin position="20"/>
        <end position="40"/>
    </location>
</feature>
<evidence type="ECO:0000313" key="7">
    <source>
        <dbReference type="EMBL" id="RBP52948.1"/>
    </source>
</evidence>
<keyword evidence="2 5" id="KW-0812">Transmembrane</keyword>
<feature type="transmembrane region" description="Helical" evidence="5">
    <location>
        <begin position="155"/>
        <end position="176"/>
    </location>
</feature>
<accession>A0A395JTN7</accession>
<protein>
    <submittedName>
        <fullName evidence="7">O-antigen ligase-like membrane protein</fullName>
    </submittedName>
</protein>
<evidence type="ECO:0000256" key="2">
    <source>
        <dbReference type="ARBA" id="ARBA00022692"/>
    </source>
</evidence>
<feature type="transmembrane region" description="Helical" evidence="5">
    <location>
        <begin position="335"/>
        <end position="352"/>
    </location>
</feature>
<comment type="caution">
    <text evidence="7">The sequence shown here is derived from an EMBL/GenBank/DDBJ whole genome shotgun (WGS) entry which is preliminary data.</text>
</comment>
<dbReference type="GO" id="GO:0016874">
    <property type="term" value="F:ligase activity"/>
    <property type="evidence" value="ECO:0007669"/>
    <property type="project" value="UniProtKB-KW"/>
</dbReference>
<feature type="transmembrane region" description="Helical" evidence="5">
    <location>
        <begin position="358"/>
        <end position="377"/>
    </location>
</feature>
<dbReference type="InterPro" id="IPR051533">
    <property type="entry name" value="WaaL-like"/>
</dbReference>
<keyword evidence="3 5" id="KW-1133">Transmembrane helix</keyword>
<sequence>MYSSPSLRTDLANTRKNLGAFLPAIYLILFQLWSLLQFSLLSVDKTASLNQSMIGMGFTLLLTLWFFNIRLNKAMTALYACIVTFTTIQAGYGIWVFLSEANLLLWMPKLHYLDRPTGFFVNSNHFASYVVLAIIVCLSHSLAKAHRQHHQNIFATLSDAIYSPKLIILGFLLITLILTKSIGALVALSVVFSIMTLNVIRKSRHKKSISFGLASLVLIAIAILLTLDYSIIEDEISGFEHTFLRRVELSKAGFAMLKNNWLFGIGGGSFYSQFSQYRTLEIGNTYYNYAHNDFLQFWIEYGLLGVSLLTLFIITIVRDNLRVLADRTTTMKKTFAYASLYSIISVAIHSLVDFPLHMPGFAALFLVIISINSLSFMHEALFFDVHEQQS</sequence>
<keyword evidence="8" id="KW-1185">Reference proteome</keyword>
<evidence type="ECO:0000313" key="8">
    <source>
        <dbReference type="Proteomes" id="UP000253083"/>
    </source>
</evidence>
<keyword evidence="4 5" id="KW-0472">Membrane</keyword>
<evidence type="ECO:0000256" key="1">
    <source>
        <dbReference type="ARBA" id="ARBA00004141"/>
    </source>
</evidence>